<dbReference type="OrthoDB" id="110247at186803"/>
<dbReference type="AlphaFoldDB" id="A0A385PZI4"/>
<gene>
    <name evidence="2" type="ORF">D4A81_06245</name>
</gene>
<proteinExistence type="predicted"/>
<reference evidence="2 3" key="1">
    <citation type="submission" date="2018-09" db="EMBL/GenBank/DDBJ databases">
        <title>Genome sequencing of Lachnoanaerobaculum umeaense DSM 23576.</title>
        <authorList>
            <person name="Kook J.-K."/>
            <person name="Park S.-N."/>
            <person name="Lim Y.K."/>
        </authorList>
    </citation>
    <scope>NUCLEOTIDE SEQUENCE [LARGE SCALE GENOMIC DNA]</scope>
    <source>
        <strain evidence="3">DSM 23576 \ CCUG 58757</strain>
    </source>
</reference>
<dbReference type="KEGG" id="lua:D4A81_06245"/>
<evidence type="ECO:0000313" key="3">
    <source>
        <dbReference type="Proteomes" id="UP000265562"/>
    </source>
</evidence>
<dbReference type="Gene3D" id="3.10.450.50">
    <property type="match status" value="1"/>
</dbReference>
<dbReference type="InterPro" id="IPR032710">
    <property type="entry name" value="NTF2-like_dom_sf"/>
</dbReference>
<name>A0A385PZI4_9FIRM</name>
<feature type="domain" description="DUF4878" evidence="1">
    <location>
        <begin position="47"/>
        <end position="168"/>
    </location>
</feature>
<dbReference type="Proteomes" id="UP000265562">
    <property type="component" value="Chromosome"/>
</dbReference>
<keyword evidence="3" id="KW-1185">Reference proteome</keyword>
<evidence type="ECO:0000313" key="2">
    <source>
        <dbReference type="EMBL" id="AYA99568.1"/>
    </source>
</evidence>
<organism evidence="2 3">
    <name type="scientific">Lachnoanaerobaculum umeaense</name>
    <dbReference type="NCBI Taxonomy" id="617123"/>
    <lineage>
        <taxon>Bacteria</taxon>
        <taxon>Bacillati</taxon>
        <taxon>Bacillota</taxon>
        <taxon>Clostridia</taxon>
        <taxon>Lachnospirales</taxon>
        <taxon>Lachnospiraceae</taxon>
        <taxon>Lachnoanaerobaculum</taxon>
    </lineage>
</organism>
<dbReference type="InterPro" id="IPR024267">
    <property type="entry name" value="DUF4878"/>
</dbReference>
<accession>A0A385PZI4</accession>
<dbReference type="EMBL" id="CP032364">
    <property type="protein sequence ID" value="AYA99568.1"/>
    <property type="molecule type" value="Genomic_DNA"/>
</dbReference>
<sequence length="170" mass="18874">MISRSLKFICNIFMEDLSMNSRKVKKFLLVFTMLFTFSVLCSGCMQNDEQAAKAVTQKYFNSVKSGDVDGAIKCFTPAFQEQYAALVAIGGQMSEYFFDMDGSDLLGGLMSYANQNAYKDCKFTADEVSFTNDSHDRATVHVTISGAGGDIPSETSVIVVKYDGKWYIEQ</sequence>
<dbReference type="SUPFAM" id="SSF54427">
    <property type="entry name" value="NTF2-like"/>
    <property type="match status" value="1"/>
</dbReference>
<protein>
    <submittedName>
        <fullName evidence="2">DUF4878 domain-containing protein</fullName>
    </submittedName>
</protein>
<evidence type="ECO:0000259" key="1">
    <source>
        <dbReference type="Pfam" id="PF12870"/>
    </source>
</evidence>
<dbReference type="Pfam" id="PF12870">
    <property type="entry name" value="DUF4878"/>
    <property type="match status" value="1"/>
</dbReference>